<comment type="caution">
    <text evidence="1">The sequence shown here is derived from an EMBL/GenBank/DDBJ whole genome shotgun (WGS) entry which is preliminary data.</text>
</comment>
<name>A0ABQ2FP29_9DEIO</name>
<evidence type="ECO:0008006" key="3">
    <source>
        <dbReference type="Google" id="ProtNLM"/>
    </source>
</evidence>
<dbReference type="Proteomes" id="UP000604341">
    <property type="component" value="Unassembled WGS sequence"/>
</dbReference>
<sequence>MRITSVFAPAQLGTDRASELGRLLDSMRIVVTGAEWDGASEVMAKTSIIDFIDKNDESQWIELDFMSHEIHYPNLGNSNFPLAGVFYPEQDARYKCRQPQILEIMKSTFRVLQPLLVAQDEHDEISKLFLGLASVPPDTSFLVIDVRLLPSESAKTLLANPDLHTLQWLTEHVVWINGPLGLGDETDHVQDRSTGLRTNAQGMTLTDQDFAELQAAREKHQEALSAILHAIQWDHLRLMMNARDLNR</sequence>
<protein>
    <recommendedName>
        <fullName evidence="3">Cytoplasmic protein</fullName>
    </recommendedName>
</protein>
<accession>A0ABQ2FP29</accession>
<gene>
    <name evidence="1" type="ORF">GCM10010844_34800</name>
</gene>
<evidence type="ECO:0000313" key="2">
    <source>
        <dbReference type="Proteomes" id="UP000604341"/>
    </source>
</evidence>
<keyword evidence="2" id="KW-1185">Reference proteome</keyword>
<proteinExistence type="predicted"/>
<evidence type="ECO:0000313" key="1">
    <source>
        <dbReference type="EMBL" id="GGL13053.1"/>
    </source>
</evidence>
<dbReference type="EMBL" id="BMPE01000015">
    <property type="protein sequence ID" value="GGL13053.1"/>
    <property type="molecule type" value="Genomic_DNA"/>
</dbReference>
<organism evidence="1 2">
    <name type="scientific">Deinococcus radiotolerans</name>
    <dbReference type="NCBI Taxonomy" id="1309407"/>
    <lineage>
        <taxon>Bacteria</taxon>
        <taxon>Thermotogati</taxon>
        <taxon>Deinococcota</taxon>
        <taxon>Deinococci</taxon>
        <taxon>Deinococcales</taxon>
        <taxon>Deinococcaceae</taxon>
        <taxon>Deinococcus</taxon>
    </lineage>
</organism>
<reference evidence="2" key="1">
    <citation type="journal article" date="2019" name="Int. J. Syst. Evol. Microbiol.">
        <title>The Global Catalogue of Microorganisms (GCM) 10K type strain sequencing project: providing services to taxonomists for standard genome sequencing and annotation.</title>
        <authorList>
            <consortium name="The Broad Institute Genomics Platform"/>
            <consortium name="The Broad Institute Genome Sequencing Center for Infectious Disease"/>
            <person name="Wu L."/>
            <person name="Ma J."/>
        </authorList>
    </citation>
    <scope>NUCLEOTIDE SEQUENCE [LARGE SCALE GENOMIC DNA]</scope>
    <source>
        <strain evidence="2">JCM 19173</strain>
    </source>
</reference>